<evidence type="ECO:0000256" key="11">
    <source>
        <dbReference type="ARBA" id="ARBA00026033"/>
    </source>
</evidence>
<dbReference type="Pfam" id="PF12344">
    <property type="entry name" value="UvrB"/>
    <property type="match status" value="1"/>
</dbReference>
<keyword evidence="3 13" id="KW-0963">Cytoplasm</keyword>
<evidence type="ECO:0000256" key="4">
    <source>
        <dbReference type="ARBA" id="ARBA00022741"/>
    </source>
</evidence>
<dbReference type="InterPro" id="IPR027417">
    <property type="entry name" value="P-loop_NTPase"/>
</dbReference>
<proteinExistence type="inferred from homology"/>
<dbReference type="InterPro" id="IPR041471">
    <property type="entry name" value="UvrB_inter"/>
</dbReference>
<evidence type="ECO:0000259" key="18">
    <source>
        <dbReference type="PROSITE" id="PS51194"/>
    </source>
</evidence>
<dbReference type="GO" id="GO:0005737">
    <property type="term" value="C:cytoplasm"/>
    <property type="evidence" value="ECO:0007669"/>
    <property type="project" value="UniProtKB-SubCell"/>
</dbReference>
<dbReference type="Pfam" id="PF00271">
    <property type="entry name" value="Helicase_C"/>
    <property type="match status" value="1"/>
</dbReference>
<comment type="similarity">
    <text evidence="2 13 14">Belongs to the UvrB family.</text>
</comment>
<dbReference type="HAMAP" id="MF_00204">
    <property type="entry name" value="UvrB"/>
    <property type="match status" value="1"/>
</dbReference>
<dbReference type="OrthoDB" id="9806651at2"/>
<dbReference type="InterPro" id="IPR024759">
    <property type="entry name" value="UvrB_YAD/RRR_dom"/>
</dbReference>
<dbReference type="EMBL" id="CP040017">
    <property type="protein sequence ID" value="QCP11136.1"/>
    <property type="molecule type" value="Genomic_DNA"/>
</dbReference>
<dbReference type="SUPFAM" id="SSF52540">
    <property type="entry name" value="P-loop containing nucleoside triphosphate hydrolases"/>
    <property type="match status" value="2"/>
</dbReference>
<dbReference type="Proteomes" id="UP000298763">
    <property type="component" value="Chromosome"/>
</dbReference>
<evidence type="ECO:0000256" key="15">
    <source>
        <dbReference type="SAM" id="Coils"/>
    </source>
</evidence>
<evidence type="ECO:0000313" key="20">
    <source>
        <dbReference type="EMBL" id="QCP11136.1"/>
    </source>
</evidence>
<evidence type="ECO:0000256" key="2">
    <source>
        <dbReference type="ARBA" id="ARBA00008533"/>
    </source>
</evidence>
<dbReference type="Gene3D" id="3.40.50.300">
    <property type="entry name" value="P-loop containing nucleotide triphosphate hydrolases"/>
    <property type="match status" value="3"/>
</dbReference>
<comment type="function">
    <text evidence="13">The UvrABC repair system catalyzes the recognition and processing of DNA lesions. A damage recognition complex composed of 2 UvrA and 2 UvrB subunits scans DNA for abnormalities. Upon binding of the UvrA(2)B(2) complex to a putative damaged site, the DNA wraps around one UvrB monomer. DNA wrap is dependent on ATP binding by UvrB and probably causes local melting of the DNA helix, facilitating insertion of UvrB beta-hairpin between the DNA strands. Then UvrB probes one DNA strand for the presence of a lesion. If a lesion is found the UvrA subunits dissociate and the UvrB-DNA preincision complex is formed. This complex is subsequently bound by UvrC and the second UvrB is released. If no lesion is found, the DNA wraps around the other UvrB subunit that will check the other stand for damage.</text>
</comment>
<dbReference type="NCBIfam" id="TIGR00631">
    <property type="entry name" value="uvrb"/>
    <property type="match status" value="1"/>
</dbReference>
<feature type="domain" description="UVR" evidence="16">
    <location>
        <begin position="644"/>
        <end position="679"/>
    </location>
</feature>
<comment type="subcellular location">
    <subcellularLocation>
        <location evidence="1 13 14">Cytoplasm</location>
    </subcellularLocation>
</comment>
<dbReference type="Pfam" id="PF04851">
    <property type="entry name" value="ResIII"/>
    <property type="match status" value="1"/>
</dbReference>
<keyword evidence="4 13" id="KW-0547">Nucleotide-binding</keyword>
<evidence type="ECO:0000313" key="19">
    <source>
        <dbReference type="EMBL" id="MBB3224832.1"/>
    </source>
</evidence>
<evidence type="ECO:0000256" key="12">
    <source>
        <dbReference type="ARBA" id="ARBA00029504"/>
    </source>
</evidence>
<dbReference type="SMART" id="SM00490">
    <property type="entry name" value="HELICc"/>
    <property type="match status" value="1"/>
</dbReference>
<dbReference type="Gene3D" id="4.10.860.10">
    <property type="entry name" value="UVR domain"/>
    <property type="match status" value="1"/>
</dbReference>
<dbReference type="RefSeq" id="WP_137314001.1">
    <property type="nucleotide sequence ID" value="NZ_CP040017.1"/>
</dbReference>
<keyword evidence="9 13" id="KW-0234">DNA repair</keyword>
<dbReference type="GO" id="GO:0009381">
    <property type="term" value="F:excinuclease ABC activity"/>
    <property type="evidence" value="ECO:0007669"/>
    <property type="project" value="UniProtKB-UniRule"/>
</dbReference>
<keyword evidence="5 13" id="KW-0227">DNA damage</keyword>
<keyword evidence="21" id="KW-1185">Reference proteome</keyword>
<dbReference type="CDD" id="cd18790">
    <property type="entry name" value="SF2_C_UvrB"/>
    <property type="match status" value="1"/>
</dbReference>
<dbReference type="PROSITE" id="PS50151">
    <property type="entry name" value="UVR"/>
    <property type="match status" value="1"/>
</dbReference>
<keyword evidence="10 13" id="KW-0742">SOS response</keyword>
<dbReference type="CDD" id="cd17916">
    <property type="entry name" value="DEXHc_UvrB"/>
    <property type="match status" value="1"/>
</dbReference>
<dbReference type="SUPFAM" id="SSF46600">
    <property type="entry name" value="C-terminal UvrC-binding domain of UvrB"/>
    <property type="match status" value="1"/>
</dbReference>
<dbReference type="Gene3D" id="6.10.140.240">
    <property type="match status" value="1"/>
</dbReference>
<dbReference type="GO" id="GO:0016887">
    <property type="term" value="F:ATP hydrolysis activity"/>
    <property type="evidence" value="ECO:0007669"/>
    <property type="project" value="InterPro"/>
</dbReference>
<dbReference type="InterPro" id="IPR001650">
    <property type="entry name" value="Helicase_C-like"/>
</dbReference>
<dbReference type="GO" id="GO:0003677">
    <property type="term" value="F:DNA binding"/>
    <property type="evidence" value="ECO:0007669"/>
    <property type="project" value="UniProtKB-UniRule"/>
</dbReference>
<protein>
    <recommendedName>
        <fullName evidence="12 13">UvrABC system protein B</fullName>
        <shortName evidence="13">Protein UvrB</shortName>
    </recommendedName>
    <alternativeName>
        <fullName evidence="13">Excinuclease ABC subunit B</fullName>
    </alternativeName>
</protein>
<dbReference type="PROSITE" id="PS51192">
    <property type="entry name" value="HELICASE_ATP_BIND_1"/>
    <property type="match status" value="1"/>
</dbReference>
<dbReference type="Pfam" id="PF02151">
    <property type="entry name" value="UVR"/>
    <property type="match status" value="1"/>
</dbReference>
<evidence type="ECO:0000256" key="13">
    <source>
        <dbReference type="HAMAP-Rule" id="MF_00204"/>
    </source>
</evidence>
<keyword evidence="7 13" id="KW-0067">ATP-binding</keyword>
<name>A0A4P8HPU6_9BURK</name>
<comment type="subunit">
    <text evidence="11 13 14">Forms a heterotetramer with UvrA during the search for lesions. Interacts with UvrC in an incision complex.</text>
</comment>
<dbReference type="AlphaFoldDB" id="A0A4P8HPU6"/>
<feature type="short sequence motif" description="Beta-hairpin" evidence="13">
    <location>
        <begin position="109"/>
        <end position="132"/>
    </location>
</feature>
<organism evidence="19 22">
    <name type="scientific">Pseudoduganella umbonata</name>
    <dbReference type="NCBI Taxonomy" id="864828"/>
    <lineage>
        <taxon>Bacteria</taxon>
        <taxon>Pseudomonadati</taxon>
        <taxon>Pseudomonadota</taxon>
        <taxon>Betaproteobacteria</taxon>
        <taxon>Burkholderiales</taxon>
        <taxon>Oxalobacteraceae</taxon>
        <taxon>Telluria group</taxon>
        <taxon>Pseudoduganella</taxon>
    </lineage>
</organism>
<feature type="domain" description="Helicase C-terminal" evidence="18">
    <location>
        <begin position="447"/>
        <end position="613"/>
    </location>
</feature>
<dbReference type="EMBL" id="JACHXS010000014">
    <property type="protein sequence ID" value="MBB3224832.1"/>
    <property type="molecule type" value="Genomic_DNA"/>
</dbReference>
<dbReference type="InterPro" id="IPR036876">
    <property type="entry name" value="UVR_dom_sf"/>
</dbReference>
<dbReference type="PANTHER" id="PTHR24029">
    <property type="entry name" value="UVRABC SYSTEM PROTEIN B"/>
    <property type="match status" value="1"/>
</dbReference>
<evidence type="ECO:0000259" key="16">
    <source>
        <dbReference type="PROSITE" id="PS50151"/>
    </source>
</evidence>
<reference evidence="20 21" key="1">
    <citation type="submission" date="2019-05" db="EMBL/GenBank/DDBJ databases">
        <title>Draft Genome Sequences of Six Type Strains of the Genus Massilia.</title>
        <authorList>
            <person name="Miess H."/>
            <person name="Frediansyhah A."/>
            <person name="Gross H."/>
        </authorList>
    </citation>
    <scope>NUCLEOTIDE SEQUENCE [LARGE SCALE GENOMIC DNA]</scope>
    <source>
        <strain evidence="20 21">DSMZ 26121</strain>
    </source>
</reference>
<evidence type="ECO:0000256" key="5">
    <source>
        <dbReference type="ARBA" id="ARBA00022763"/>
    </source>
</evidence>
<dbReference type="GO" id="GO:0006289">
    <property type="term" value="P:nucleotide-excision repair"/>
    <property type="evidence" value="ECO:0007669"/>
    <property type="project" value="UniProtKB-UniRule"/>
</dbReference>
<evidence type="ECO:0000256" key="10">
    <source>
        <dbReference type="ARBA" id="ARBA00023236"/>
    </source>
</evidence>
<dbReference type="GO" id="GO:0009380">
    <property type="term" value="C:excinuclease repair complex"/>
    <property type="evidence" value="ECO:0007669"/>
    <property type="project" value="InterPro"/>
</dbReference>
<dbReference type="Pfam" id="PF17757">
    <property type="entry name" value="UvrB_inter"/>
    <property type="match status" value="1"/>
</dbReference>
<evidence type="ECO:0000256" key="1">
    <source>
        <dbReference type="ARBA" id="ARBA00004496"/>
    </source>
</evidence>
<evidence type="ECO:0000256" key="14">
    <source>
        <dbReference type="RuleBase" id="RU003587"/>
    </source>
</evidence>
<keyword evidence="15" id="KW-0175">Coiled coil</keyword>
<feature type="coiled-coil region" evidence="15">
    <location>
        <begin position="274"/>
        <end position="301"/>
    </location>
</feature>
<reference evidence="19 22" key="2">
    <citation type="submission" date="2020-08" db="EMBL/GenBank/DDBJ databases">
        <title>Genomic Encyclopedia of Type Strains, Phase III (KMG-III): the genomes of soil and plant-associated and newly described type strains.</title>
        <authorList>
            <person name="Whitman W."/>
        </authorList>
    </citation>
    <scope>NUCLEOTIDE SEQUENCE [LARGE SCALE GENOMIC DNA]</scope>
    <source>
        <strain evidence="19 22">CECT 7753</strain>
    </source>
</reference>
<evidence type="ECO:0000259" key="17">
    <source>
        <dbReference type="PROSITE" id="PS51192"/>
    </source>
</evidence>
<evidence type="ECO:0000256" key="3">
    <source>
        <dbReference type="ARBA" id="ARBA00022490"/>
    </source>
</evidence>
<feature type="coiled-coil region" evidence="15">
    <location>
        <begin position="640"/>
        <end position="667"/>
    </location>
</feature>
<evidence type="ECO:0000256" key="8">
    <source>
        <dbReference type="ARBA" id="ARBA00022881"/>
    </source>
</evidence>
<dbReference type="InterPro" id="IPR001943">
    <property type="entry name" value="UVR_dom"/>
</dbReference>
<feature type="domain" description="Helicase ATP-binding" evidence="17">
    <location>
        <begin position="43"/>
        <end position="177"/>
    </location>
</feature>
<evidence type="ECO:0000313" key="21">
    <source>
        <dbReference type="Proteomes" id="UP000298763"/>
    </source>
</evidence>
<keyword evidence="6 13" id="KW-0228">DNA excision</keyword>
<comment type="domain">
    <text evidence="13">The beta-hairpin motif is involved in DNA binding.</text>
</comment>
<dbReference type="Proteomes" id="UP000584325">
    <property type="component" value="Unassembled WGS sequence"/>
</dbReference>
<evidence type="ECO:0000313" key="22">
    <source>
        <dbReference type="Proteomes" id="UP000584325"/>
    </source>
</evidence>
<dbReference type="SMART" id="SM00487">
    <property type="entry name" value="DEXDc"/>
    <property type="match status" value="1"/>
</dbReference>
<accession>A0A4P8HPU6</accession>
<dbReference type="InterPro" id="IPR014001">
    <property type="entry name" value="Helicase_ATP-bd"/>
</dbReference>
<dbReference type="InterPro" id="IPR004807">
    <property type="entry name" value="UvrB"/>
</dbReference>
<dbReference type="PROSITE" id="PS51194">
    <property type="entry name" value="HELICASE_CTER"/>
    <property type="match status" value="1"/>
</dbReference>
<dbReference type="PANTHER" id="PTHR24029:SF0">
    <property type="entry name" value="UVRABC SYSTEM PROTEIN B"/>
    <property type="match status" value="1"/>
</dbReference>
<dbReference type="GO" id="GO:0009432">
    <property type="term" value="P:SOS response"/>
    <property type="evidence" value="ECO:0007669"/>
    <property type="project" value="UniProtKB-UniRule"/>
</dbReference>
<sequence length="694" mass="78980">MADLSLAGAPEPTVLTFPDSPFKLHQPFPPAGDQPTAIDSLCEGISDGLSFQTLLGVTGSGKTYTMANVIARMGRPAIVFAPNKTLAAQLYSEFREFFPQNAVEYFVSYYDYYQPEAYVPQRDLFIEKDSSINEHIEQMRLSCTKSLMERRDVVIVATVSAIYGIGNPTEYHQMILTLRAKDKVSQRDIIARLIQMQYTRNEVDFGRGTFRVRGDTIDIFPAEHAELAVRLEMWDDELESIQLFDPLTGRVRQKIPRFTVYPGSHYVTPRSTVLRAIESIKAELRDRLEFFRKEGKLIEEQRLEQRTRFDLEMMAEIGFTKGIENYSRHLSGALPGQPPPTLIDYLPQDALMFMDESHVLVGQLSAMYNGDRSRKTNLVDYGFRLPSALDNRPLKFEEFENKMRQMIFVSATPAEYEKQHADQVVEQVVRPTGLVDPQVIVRPARTQVDDLLSEINDRIAKNERVLVTTLTKRMSEQLTEYLSDHGIKVRYLHSDIETVERVEILRDLRIGTFDVVVGINLLREGLDLPEVSLVAILDADKEGFLRSERSLIQTIGRAARNLNGVALLYADQMTDSMKRAIDETERRRAKQIAHNEKHGIIARGVNKVIKDMIDGVYDPNRESTNLKAAQETAKYETMSEKQVSKEIKRLEKLMVEHAKNLEFEKAAQVRDQLHLLKEQAFGAPGADVISITGK</sequence>
<gene>
    <name evidence="13 20" type="primary">uvrB</name>
    <name evidence="20" type="ORF">FCL38_12495</name>
    <name evidence="19" type="ORF">FHS02_005698</name>
</gene>
<evidence type="ECO:0000256" key="6">
    <source>
        <dbReference type="ARBA" id="ARBA00022769"/>
    </source>
</evidence>
<dbReference type="InterPro" id="IPR006935">
    <property type="entry name" value="Helicase/UvrB_N"/>
</dbReference>
<keyword evidence="8 13" id="KW-0267">Excision nuclease</keyword>
<evidence type="ECO:0000256" key="9">
    <source>
        <dbReference type="ARBA" id="ARBA00023204"/>
    </source>
</evidence>
<dbReference type="NCBIfam" id="NF003673">
    <property type="entry name" value="PRK05298.1"/>
    <property type="match status" value="1"/>
</dbReference>
<feature type="binding site" evidence="13">
    <location>
        <begin position="56"/>
        <end position="63"/>
    </location>
    <ligand>
        <name>ATP</name>
        <dbReference type="ChEBI" id="CHEBI:30616"/>
    </ligand>
</feature>
<dbReference type="GO" id="GO:0005524">
    <property type="term" value="F:ATP binding"/>
    <property type="evidence" value="ECO:0007669"/>
    <property type="project" value="UniProtKB-UniRule"/>
</dbReference>
<evidence type="ECO:0000256" key="7">
    <source>
        <dbReference type="ARBA" id="ARBA00022840"/>
    </source>
</evidence>